<organism evidence="2 3">
    <name type="scientific">Pinibacter soli</name>
    <dbReference type="NCBI Taxonomy" id="3044211"/>
    <lineage>
        <taxon>Bacteria</taxon>
        <taxon>Pseudomonadati</taxon>
        <taxon>Bacteroidota</taxon>
        <taxon>Chitinophagia</taxon>
        <taxon>Chitinophagales</taxon>
        <taxon>Chitinophagaceae</taxon>
        <taxon>Pinibacter</taxon>
    </lineage>
</organism>
<sequence length="341" mass="37769">MKIFSFFILSLLLLSVTACNKDTKALDIQKPFTYDDQYYANLKAYKQTNHQMFYGYYAAYAPIAGATGNKESASWGERIMGLPDSLDIVNLWMGIPTKDWQPLALSDMQYCREKKGTRFVAHMDASNISKFVRAPGDTVAIKDSASIVAYGQYVIDQVNNNNIDGVDFDYEPSSGVWTTSNNFVILIKYVGQSFGAMGKDPSKLLCIDFYSSNPPAATGQYASYFVRQAYSQGTGGVQNATNLQNYYNSNAAAIPPGKFIVQENFGDFSANGGTPFTEANGNTLTTDGTQMYSMEGMARWSPTQGKKAGFGAFYFDRDYYSSMGPYYNVRRCIQIVNPAAH</sequence>
<protein>
    <submittedName>
        <fullName evidence="2">Glycoside hydrolase family 18</fullName>
    </submittedName>
</protein>
<feature type="chain" id="PRO_5046193712" evidence="1">
    <location>
        <begin position="21"/>
        <end position="341"/>
    </location>
</feature>
<dbReference type="InterPro" id="IPR001579">
    <property type="entry name" value="Glyco_hydro_18_chit_AS"/>
</dbReference>
<dbReference type="PROSITE" id="PS51257">
    <property type="entry name" value="PROKAR_LIPOPROTEIN"/>
    <property type="match status" value="1"/>
</dbReference>
<feature type="signal peptide" evidence="1">
    <location>
        <begin position="1"/>
        <end position="20"/>
    </location>
</feature>
<dbReference type="InterPro" id="IPR017853">
    <property type="entry name" value="GH"/>
</dbReference>
<accession>A0ABT6R6V3</accession>
<keyword evidence="3" id="KW-1185">Reference proteome</keyword>
<dbReference type="Gene3D" id="3.20.20.80">
    <property type="entry name" value="Glycosidases"/>
    <property type="match status" value="1"/>
</dbReference>
<dbReference type="Pfam" id="PF16141">
    <property type="entry name" value="GH18_BT1044-like"/>
    <property type="match status" value="1"/>
</dbReference>
<dbReference type="RefSeq" id="WP_282332207.1">
    <property type="nucleotide sequence ID" value="NZ_JASBRG010000001.1"/>
</dbReference>
<comment type="caution">
    <text evidence="2">The sequence shown here is derived from an EMBL/GenBank/DDBJ whole genome shotgun (WGS) entry which is preliminary data.</text>
</comment>
<keyword evidence="2" id="KW-0378">Hydrolase</keyword>
<reference evidence="2 3" key="1">
    <citation type="submission" date="2023-05" db="EMBL/GenBank/DDBJ databases">
        <title>Genome sequence of Pinibacter sp. MAH-24.</title>
        <authorList>
            <person name="Huq M.A."/>
        </authorList>
    </citation>
    <scope>NUCLEOTIDE SEQUENCE [LARGE SCALE GENOMIC DNA]</scope>
    <source>
        <strain evidence="2 3">MAH-24</strain>
    </source>
</reference>
<dbReference type="SUPFAM" id="SSF51445">
    <property type="entry name" value="(Trans)glycosidases"/>
    <property type="match status" value="1"/>
</dbReference>
<dbReference type="InterPro" id="IPR032320">
    <property type="entry name" value="GH18_BT1044-like"/>
</dbReference>
<dbReference type="Proteomes" id="UP001226434">
    <property type="component" value="Unassembled WGS sequence"/>
</dbReference>
<proteinExistence type="predicted"/>
<keyword evidence="1" id="KW-0732">Signal</keyword>
<evidence type="ECO:0000256" key="1">
    <source>
        <dbReference type="SAM" id="SignalP"/>
    </source>
</evidence>
<dbReference type="EMBL" id="JASBRG010000001">
    <property type="protein sequence ID" value="MDI3318135.1"/>
    <property type="molecule type" value="Genomic_DNA"/>
</dbReference>
<name>A0ABT6R6V3_9BACT</name>
<dbReference type="GO" id="GO:0016787">
    <property type="term" value="F:hydrolase activity"/>
    <property type="evidence" value="ECO:0007669"/>
    <property type="project" value="UniProtKB-KW"/>
</dbReference>
<evidence type="ECO:0000313" key="3">
    <source>
        <dbReference type="Proteomes" id="UP001226434"/>
    </source>
</evidence>
<dbReference type="PROSITE" id="PS01095">
    <property type="entry name" value="GH18_1"/>
    <property type="match status" value="1"/>
</dbReference>
<evidence type="ECO:0000313" key="2">
    <source>
        <dbReference type="EMBL" id="MDI3318135.1"/>
    </source>
</evidence>
<gene>
    <name evidence="2" type="ORF">QJ048_00020</name>
</gene>